<dbReference type="Proteomes" id="UP000830401">
    <property type="component" value="Plasmid unnamed1"/>
</dbReference>
<sequence length="102" mass="10813">MPPSLLPSILSTFGHPASTTRPARNNKRLQVSVVLLLTALGGYAQGPTVVRTFPDRNSSTAPQFVGVAVEFDQFLSDSLPTLQALSVFSQQSGGKRGGTPSW</sequence>
<organism evidence="1 2">
    <name type="scientific">Hymenobacter volaticus</name>
    <dbReference type="NCBI Taxonomy" id="2932254"/>
    <lineage>
        <taxon>Bacteria</taxon>
        <taxon>Pseudomonadati</taxon>
        <taxon>Bacteroidota</taxon>
        <taxon>Cytophagia</taxon>
        <taxon>Cytophagales</taxon>
        <taxon>Hymenobacteraceae</taxon>
        <taxon>Hymenobacter</taxon>
    </lineage>
</organism>
<dbReference type="RefSeq" id="WP_245126027.1">
    <property type="nucleotide sequence ID" value="NZ_CP095062.1"/>
</dbReference>
<dbReference type="EMBL" id="CP095062">
    <property type="protein sequence ID" value="UOQ68632.1"/>
    <property type="molecule type" value="Genomic_DNA"/>
</dbReference>
<gene>
    <name evidence="1" type="ORF">MUN86_24335</name>
</gene>
<geneLocation type="plasmid" evidence="1 2">
    <name>unnamed1</name>
</geneLocation>
<reference evidence="1" key="1">
    <citation type="submission" date="2022-04" db="EMBL/GenBank/DDBJ databases">
        <title>Hymenobacter sp. isolated from the air.</title>
        <authorList>
            <person name="Won M."/>
            <person name="Lee C.-M."/>
            <person name="Woen H.-Y."/>
            <person name="Kwon S.-W."/>
        </authorList>
    </citation>
    <scope>NUCLEOTIDE SEQUENCE</scope>
    <source>
        <strain evidence="1">5420S-77</strain>
        <plasmid evidence="1">unnamed1</plasmid>
    </source>
</reference>
<keyword evidence="2" id="KW-1185">Reference proteome</keyword>
<proteinExistence type="predicted"/>
<name>A0ABY4GCZ1_9BACT</name>
<evidence type="ECO:0000313" key="2">
    <source>
        <dbReference type="Proteomes" id="UP000830401"/>
    </source>
</evidence>
<keyword evidence="1" id="KW-0614">Plasmid</keyword>
<accession>A0ABY4GCZ1</accession>
<protein>
    <submittedName>
        <fullName evidence="1">Uncharacterized protein</fullName>
    </submittedName>
</protein>
<evidence type="ECO:0000313" key="1">
    <source>
        <dbReference type="EMBL" id="UOQ68632.1"/>
    </source>
</evidence>